<evidence type="ECO:0000256" key="2">
    <source>
        <dbReference type="SAM" id="SignalP"/>
    </source>
</evidence>
<feature type="chain" id="PRO_5031336721" evidence="2">
    <location>
        <begin position="24"/>
        <end position="442"/>
    </location>
</feature>
<protein>
    <submittedName>
        <fullName evidence="3">Uncharacterized protein</fullName>
    </submittedName>
</protein>
<evidence type="ECO:0000313" key="3">
    <source>
        <dbReference type="EMBL" id="CAD9201513.1"/>
    </source>
</evidence>
<feature type="compositionally biased region" description="Basic and acidic residues" evidence="1">
    <location>
        <begin position="409"/>
        <end position="423"/>
    </location>
</feature>
<proteinExistence type="predicted"/>
<gene>
    <name evidence="3" type="ORF">TCHU04912_LOCUS3746</name>
</gene>
<sequence length="442" mass="47795">MALTSTGTLVALLLLVTIPLSLAVPSPKSKWQVEATRVLPDSPVPGEPSGAWWAESGTASGGVERIGRRCDEGPVDLGAGCVAVFVADRGDPFTTVNLPVAEQDDFLNTLYYNKAWFTSEDGLGLRGGSLPIAGADRDWDPVCYVAELELDGVATTVLGYEEPNGNQMVPCGGSREGFPFTPSQIENATEEELQVMCEYCYRSVCSGSESQDPRQCGARRDGAVDIGGGNNEAHLTSQVSTAYHCHLTMADEGACDFVHYNQHVSSRDYLMESGVLCGWERVSELQITHCDCSREAGRANGCFRQQCLDMAVAGVVCGNCGGCSEARAYEGIFDFTGARDKYEGSCGHAHNMLKEHGPDSVEYLEARQLCAKGLFCRENDDLSRGSCGFYCGQFDDPERCGAQENGRRLLSEKDDDGKPDESRSNFVNAIRANSNPRRTGLF</sequence>
<accession>A0A7S1SK98</accession>
<dbReference type="EMBL" id="HBGG01007536">
    <property type="protein sequence ID" value="CAD9201513.1"/>
    <property type="molecule type" value="Transcribed_RNA"/>
</dbReference>
<feature type="region of interest" description="Disordered" evidence="1">
    <location>
        <begin position="409"/>
        <end position="442"/>
    </location>
</feature>
<evidence type="ECO:0000256" key="1">
    <source>
        <dbReference type="SAM" id="MobiDB-lite"/>
    </source>
</evidence>
<organism evidence="3">
    <name type="scientific">Tetraselmis chuii</name>
    <dbReference type="NCBI Taxonomy" id="63592"/>
    <lineage>
        <taxon>Eukaryota</taxon>
        <taxon>Viridiplantae</taxon>
        <taxon>Chlorophyta</taxon>
        <taxon>core chlorophytes</taxon>
        <taxon>Chlorodendrophyceae</taxon>
        <taxon>Chlorodendrales</taxon>
        <taxon>Chlorodendraceae</taxon>
        <taxon>Tetraselmis</taxon>
    </lineage>
</organism>
<keyword evidence="2" id="KW-0732">Signal</keyword>
<feature type="compositionally biased region" description="Polar residues" evidence="1">
    <location>
        <begin position="424"/>
        <end position="442"/>
    </location>
</feature>
<feature type="signal peptide" evidence="2">
    <location>
        <begin position="1"/>
        <end position="23"/>
    </location>
</feature>
<reference evidence="3" key="1">
    <citation type="submission" date="2021-01" db="EMBL/GenBank/DDBJ databases">
        <authorList>
            <person name="Corre E."/>
            <person name="Pelletier E."/>
            <person name="Niang G."/>
            <person name="Scheremetjew M."/>
            <person name="Finn R."/>
            <person name="Kale V."/>
            <person name="Holt S."/>
            <person name="Cochrane G."/>
            <person name="Meng A."/>
            <person name="Brown T."/>
            <person name="Cohen L."/>
        </authorList>
    </citation>
    <scope>NUCLEOTIDE SEQUENCE</scope>
    <source>
        <strain evidence="3">PLY429</strain>
    </source>
</reference>
<dbReference type="AlphaFoldDB" id="A0A7S1SK98"/>
<name>A0A7S1SK98_9CHLO</name>